<protein>
    <submittedName>
        <fullName evidence="1">Uncharacterized protein</fullName>
    </submittedName>
</protein>
<comment type="caution">
    <text evidence="1">The sequence shown here is derived from an EMBL/GenBank/DDBJ whole genome shotgun (WGS) entry which is preliminary data.</text>
</comment>
<gene>
    <name evidence="1" type="ORF">NDU88_006632</name>
</gene>
<name>A0AAV7QMC3_PLEWA</name>
<organism evidence="1 2">
    <name type="scientific">Pleurodeles waltl</name>
    <name type="common">Iberian ribbed newt</name>
    <dbReference type="NCBI Taxonomy" id="8319"/>
    <lineage>
        <taxon>Eukaryota</taxon>
        <taxon>Metazoa</taxon>
        <taxon>Chordata</taxon>
        <taxon>Craniata</taxon>
        <taxon>Vertebrata</taxon>
        <taxon>Euteleostomi</taxon>
        <taxon>Amphibia</taxon>
        <taxon>Batrachia</taxon>
        <taxon>Caudata</taxon>
        <taxon>Salamandroidea</taxon>
        <taxon>Salamandridae</taxon>
        <taxon>Pleurodelinae</taxon>
        <taxon>Pleurodeles</taxon>
    </lineage>
</organism>
<reference evidence="1" key="1">
    <citation type="journal article" date="2022" name="bioRxiv">
        <title>Sequencing and chromosome-scale assembly of the giantPleurodeles waltlgenome.</title>
        <authorList>
            <person name="Brown T."/>
            <person name="Elewa A."/>
            <person name="Iarovenko S."/>
            <person name="Subramanian E."/>
            <person name="Araus A.J."/>
            <person name="Petzold A."/>
            <person name="Susuki M."/>
            <person name="Suzuki K.-i.T."/>
            <person name="Hayashi T."/>
            <person name="Toyoda A."/>
            <person name="Oliveira C."/>
            <person name="Osipova E."/>
            <person name="Leigh N.D."/>
            <person name="Simon A."/>
            <person name="Yun M.H."/>
        </authorList>
    </citation>
    <scope>NUCLEOTIDE SEQUENCE</scope>
    <source>
        <strain evidence="1">20211129_DDA</strain>
        <tissue evidence="1">Liver</tissue>
    </source>
</reference>
<evidence type="ECO:0000313" key="1">
    <source>
        <dbReference type="EMBL" id="KAJ1140275.1"/>
    </source>
</evidence>
<proteinExistence type="predicted"/>
<evidence type="ECO:0000313" key="2">
    <source>
        <dbReference type="Proteomes" id="UP001066276"/>
    </source>
</evidence>
<dbReference type="Proteomes" id="UP001066276">
    <property type="component" value="Chromosome 6"/>
</dbReference>
<keyword evidence="2" id="KW-1185">Reference proteome</keyword>
<dbReference type="AlphaFoldDB" id="A0AAV7QMC3"/>
<accession>A0AAV7QMC3</accession>
<dbReference type="EMBL" id="JANPWB010000010">
    <property type="protein sequence ID" value="KAJ1140275.1"/>
    <property type="molecule type" value="Genomic_DNA"/>
</dbReference>
<sequence>MPYAPSLPISAIPECPGLRATHQVQDWEASGITTWADVLSEECFYGLDVLALDHGLGPKQLLLYSALQDVVRNTWGSDLEHSPMRAPLEAA</sequence>